<accession>A0A9X3FNR9</accession>
<keyword evidence="1" id="KW-0472">Membrane</keyword>
<dbReference type="Gene3D" id="1.10.1760.20">
    <property type="match status" value="1"/>
</dbReference>
<feature type="transmembrane region" description="Helical" evidence="1">
    <location>
        <begin position="12"/>
        <end position="33"/>
    </location>
</feature>
<proteinExistence type="predicted"/>
<reference evidence="2" key="1">
    <citation type="submission" date="2022-12" db="EMBL/GenBank/DDBJ databases">
        <title>Description and comparative metabolic analysis of Aerococcus sp. nov., isolated from the feces of a pig.</title>
        <authorList>
            <person name="Chang Y.-H."/>
        </authorList>
    </citation>
    <scope>NUCLEOTIDE SEQUENCE</scope>
    <source>
        <strain evidence="2">YH-aer222</strain>
    </source>
</reference>
<comment type="caution">
    <text evidence="2">The sequence shown here is derived from an EMBL/GenBank/DDBJ whole genome shotgun (WGS) entry which is preliminary data.</text>
</comment>
<keyword evidence="1" id="KW-0812">Transmembrane</keyword>
<evidence type="ECO:0000313" key="3">
    <source>
        <dbReference type="Proteomes" id="UP001146670"/>
    </source>
</evidence>
<feature type="transmembrane region" description="Helical" evidence="1">
    <location>
        <begin position="75"/>
        <end position="95"/>
    </location>
</feature>
<dbReference type="EMBL" id="JAPRFR010000001">
    <property type="protein sequence ID" value="MCZ0725431.1"/>
    <property type="molecule type" value="Genomic_DNA"/>
</dbReference>
<dbReference type="Proteomes" id="UP001146670">
    <property type="component" value="Unassembled WGS sequence"/>
</dbReference>
<evidence type="ECO:0000256" key="1">
    <source>
        <dbReference type="SAM" id="Phobius"/>
    </source>
</evidence>
<protein>
    <recommendedName>
        <fullName evidence="4">Niacin transporter NiaX</fullName>
    </recommendedName>
</protein>
<feature type="transmembrane region" description="Helical" evidence="1">
    <location>
        <begin position="109"/>
        <end position="133"/>
    </location>
</feature>
<feature type="transmembrane region" description="Helical" evidence="1">
    <location>
        <begin position="145"/>
        <end position="168"/>
    </location>
</feature>
<evidence type="ECO:0000313" key="2">
    <source>
        <dbReference type="EMBL" id="MCZ0725431.1"/>
    </source>
</evidence>
<feature type="transmembrane region" description="Helical" evidence="1">
    <location>
        <begin position="45"/>
        <end position="69"/>
    </location>
</feature>
<dbReference type="AlphaFoldDB" id="A0A9X3FNR9"/>
<dbReference type="RefSeq" id="WP_268751747.1">
    <property type="nucleotide sequence ID" value="NZ_JAPRFQ010000001.1"/>
</dbReference>
<keyword evidence="3" id="KW-1185">Reference proteome</keyword>
<evidence type="ECO:0008006" key="4">
    <source>
        <dbReference type="Google" id="ProtNLM"/>
    </source>
</evidence>
<organism evidence="2 3">
    <name type="scientific">Aerococcus kribbianus</name>
    <dbReference type="NCBI Taxonomy" id="2999064"/>
    <lineage>
        <taxon>Bacteria</taxon>
        <taxon>Bacillati</taxon>
        <taxon>Bacillota</taxon>
        <taxon>Bacilli</taxon>
        <taxon>Lactobacillales</taxon>
        <taxon>Aerococcaceae</taxon>
        <taxon>Aerococcus</taxon>
    </lineage>
</organism>
<name>A0A9X3FNR9_9LACT</name>
<sequence>MSHSNKTFRLTLAALLIAIGIIIPMVSPFKIILEPASFTLASHVPTMFAMFLSPSIALVVALGTGLGFFFGGFPIIVSLRALSHIVFAAIGSYYLKHHPNTLTSTTRRFIFNFLIGGLHAICELIVVMAFYFGGDLAGNWDIINIFLLVGIATIAHSMIDFAISYWIYRSLPQSIRKQMN</sequence>
<gene>
    <name evidence="2" type="ORF">OW157_02475</name>
</gene>
<keyword evidence="1" id="KW-1133">Transmembrane helix</keyword>